<dbReference type="PANTHER" id="PTHR31118">
    <property type="entry name" value="CYCLASE-LIKE PROTEIN 2"/>
    <property type="match status" value="1"/>
</dbReference>
<name>A0ABW3L861_9BACL</name>
<accession>A0ABW3L861</accession>
<gene>
    <name evidence="1" type="ORF">ACFQ1X_00205</name>
</gene>
<keyword evidence="2" id="KW-1185">Reference proteome</keyword>
<dbReference type="SUPFAM" id="SSF102198">
    <property type="entry name" value="Putative cyclase"/>
    <property type="match status" value="1"/>
</dbReference>
<dbReference type="InterPro" id="IPR007325">
    <property type="entry name" value="KFase/CYL"/>
</dbReference>
<evidence type="ECO:0000313" key="1">
    <source>
        <dbReference type="EMBL" id="MFD1029876.1"/>
    </source>
</evidence>
<dbReference type="PANTHER" id="PTHR31118:SF32">
    <property type="entry name" value="KYNURENINE FORMAMIDASE"/>
    <property type="match status" value="1"/>
</dbReference>
<dbReference type="Gene3D" id="3.50.30.50">
    <property type="entry name" value="Putative cyclase"/>
    <property type="match status" value="1"/>
</dbReference>
<dbReference type="InterPro" id="IPR037175">
    <property type="entry name" value="KFase_sf"/>
</dbReference>
<organism evidence="1 2">
    <name type="scientific">Metaplanococcus flavidus</name>
    <dbReference type="NCBI Taxonomy" id="569883"/>
    <lineage>
        <taxon>Bacteria</taxon>
        <taxon>Bacillati</taxon>
        <taxon>Bacillota</taxon>
        <taxon>Bacilli</taxon>
        <taxon>Bacillales</taxon>
        <taxon>Caryophanaceae</taxon>
        <taxon>Metaplanococcus</taxon>
    </lineage>
</organism>
<dbReference type="RefSeq" id="WP_144841062.1">
    <property type="nucleotide sequence ID" value="NZ_JBHTKI010000001.1"/>
</dbReference>
<dbReference type="Proteomes" id="UP001597109">
    <property type="component" value="Unassembled WGS sequence"/>
</dbReference>
<reference evidence="2" key="1">
    <citation type="journal article" date="2019" name="Int. J. Syst. Evol. Microbiol.">
        <title>The Global Catalogue of Microorganisms (GCM) 10K type strain sequencing project: providing services to taxonomists for standard genome sequencing and annotation.</title>
        <authorList>
            <consortium name="The Broad Institute Genomics Platform"/>
            <consortium name="The Broad Institute Genome Sequencing Center for Infectious Disease"/>
            <person name="Wu L."/>
            <person name="Ma J."/>
        </authorList>
    </citation>
    <scope>NUCLEOTIDE SEQUENCE [LARGE SCALE GENOMIC DNA]</scope>
    <source>
        <strain evidence="2">CCUG 56756</strain>
    </source>
</reference>
<dbReference type="Pfam" id="PF04199">
    <property type="entry name" value="Cyclase"/>
    <property type="match status" value="1"/>
</dbReference>
<protein>
    <submittedName>
        <fullName evidence="1">Cyclase family protein</fullName>
    </submittedName>
</protein>
<comment type="caution">
    <text evidence="1">The sequence shown here is derived from an EMBL/GenBank/DDBJ whole genome shotgun (WGS) entry which is preliminary data.</text>
</comment>
<evidence type="ECO:0000313" key="2">
    <source>
        <dbReference type="Proteomes" id="UP001597109"/>
    </source>
</evidence>
<dbReference type="EMBL" id="JBHTKI010000001">
    <property type="protein sequence ID" value="MFD1029876.1"/>
    <property type="molecule type" value="Genomic_DNA"/>
</dbReference>
<proteinExistence type="predicted"/>
<sequence>MAKKEIFDISMELNAETPEWPGDRPFEYSLSVTKEQSGSVNVGEIKSSTHMGTHIDAPFHYDDDGLKIEEMPLDVYLTSAQVVDVQELGEVGVENLPEPEEGVTAILLKSCSWSDRQQFPETWPVFSGAIAEWMKAKGIRLLGVDVPSVDQQHSKELPMHQSMNKHGRYILEGVVLDHIEPGVYQLAALPLKITGAEGSPVRAVLYR</sequence>